<sequence length="139" mass="14994">MVEIVIARFSTQAEAELTASFLRRHGVRARVPSFAFAESVGSPAGAGIGELPVIVKADQAKKAWKLLKRVRAGEFVGEVDSDNPRRRLGAQLSEVLLPVPGYTAPSRWVARAPLLAIAVLFILSLFGATVFRLLRVSLG</sequence>
<dbReference type="Proteomes" id="UP000638918">
    <property type="component" value="Unassembled WGS sequence"/>
</dbReference>
<gene>
    <name evidence="2" type="ORF">H9656_12995</name>
</gene>
<keyword evidence="1" id="KW-0812">Transmembrane</keyword>
<organism evidence="2 3">
    <name type="scientific">Brevundimonas guildfordensis</name>
    <dbReference type="NCBI Taxonomy" id="2762241"/>
    <lineage>
        <taxon>Bacteria</taxon>
        <taxon>Pseudomonadati</taxon>
        <taxon>Pseudomonadota</taxon>
        <taxon>Alphaproteobacteria</taxon>
        <taxon>Caulobacterales</taxon>
        <taxon>Caulobacteraceae</taxon>
        <taxon>Brevundimonas</taxon>
    </lineage>
</organism>
<protein>
    <recommendedName>
        <fullName evidence="4">DUF2007 domain-containing protein</fullName>
    </recommendedName>
</protein>
<dbReference type="RefSeq" id="WP_191744678.1">
    <property type="nucleotide sequence ID" value="NZ_JACSQU010000003.1"/>
</dbReference>
<evidence type="ECO:0000313" key="2">
    <source>
        <dbReference type="EMBL" id="MBD7942305.1"/>
    </source>
</evidence>
<keyword evidence="3" id="KW-1185">Reference proteome</keyword>
<reference evidence="2 3" key="1">
    <citation type="submission" date="2020-08" db="EMBL/GenBank/DDBJ databases">
        <title>A Genomic Blueprint of the Chicken Gut Microbiome.</title>
        <authorList>
            <person name="Gilroy R."/>
            <person name="Ravi A."/>
            <person name="Getino M."/>
            <person name="Pursley I."/>
            <person name="Horton D.L."/>
            <person name="Alikhan N.-F."/>
            <person name="Baker D."/>
            <person name="Gharbi K."/>
            <person name="Hall N."/>
            <person name="Watson M."/>
            <person name="Adriaenssens E.M."/>
            <person name="Foster-Nyarko E."/>
            <person name="Jarju S."/>
            <person name="Secka A."/>
            <person name="Antonio M."/>
            <person name="Oren A."/>
            <person name="Chaudhuri R."/>
            <person name="La Ragione R.M."/>
            <person name="Hildebrand F."/>
            <person name="Pallen M.J."/>
        </authorList>
    </citation>
    <scope>NUCLEOTIDE SEQUENCE [LARGE SCALE GENOMIC DNA]</scope>
    <source>
        <strain evidence="2 3">Sa3CVA3</strain>
    </source>
</reference>
<keyword evidence="1" id="KW-0472">Membrane</keyword>
<keyword evidence="1" id="KW-1133">Transmembrane helix</keyword>
<evidence type="ECO:0000256" key="1">
    <source>
        <dbReference type="SAM" id="Phobius"/>
    </source>
</evidence>
<feature type="transmembrane region" description="Helical" evidence="1">
    <location>
        <begin position="114"/>
        <end position="134"/>
    </location>
</feature>
<proteinExistence type="predicted"/>
<accession>A0ABR8R3D8</accession>
<dbReference type="EMBL" id="JACSQU010000003">
    <property type="protein sequence ID" value="MBD7942305.1"/>
    <property type="molecule type" value="Genomic_DNA"/>
</dbReference>
<comment type="caution">
    <text evidence="2">The sequence shown here is derived from an EMBL/GenBank/DDBJ whole genome shotgun (WGS) entry which is preliminary data.</text>
</comment>
<evidence type="ECO:0000313" key="3">
    <source>
        <dbReference type="Proteomes" id="UP000638918"/>
    </source>
</evidence>
<evidence type="ECO:0008006" key="4">
    <source>
        <dbReference type="Google" id="ProtNLM"/>
    </source>
</evidence>
<name>A0ABR8R3D8_9CAUL</name>